<evidence type="ECO:0000256" key="5">
    <source>
        <dbReference type="ARBA" id="ARBA00022989"/>
    </source>
</evidence>
<feature type="transmembrane region" description="Helical" evidence="7">
    <location>
        <begin position="203"/>
        <end position="222"/>
    </location>
</feature>
<evidence type="ECO:0000256" key="2">
    <source>
        <dbReference type="ARBA" id="ARBA00008335"/>
    </source>
</evidence>
<keyword evidence="10" id="KW-1185">Reference proteome</keyword>
<evidence type="ECO:0000259" key="8">
    <source>
        <dbReference type="PROSITE" id="PS50850"/>
    </source>
</evidence>
<dbReference type="RefSeq" id="WP_377944870.1">
    <property type="nucleotide sequence ID" value="NZ_JBHUCX010000083.1"/>
</dbReference>
<keyword evidence="5 7" id="KW-1133">Transmembrane helix</keyword>
<evidence type="ECO:0000313" key="10">
    <source>
        <dbReference type="Proteomes" id="UP001597079"/>
    </source>
</evidence>
<protein>
    <submittedName>
        <fullName evidence="9">MFS transporter</fullName>
    </submittedName>
</protein>
<feature type="domain" description="Major facilitator superfamily (MFS) profile" evidence="8">
    <location>
        <begin position="1"/>
        <end position="385"/>
    </location>
</feature>
<sequence length="398" mass="42918">MKQFRMAFFFALWTMVIYGAIDATRSATGPLLQAQTHITYTQLGALFAANSIGYLLGSLPGGFALHHVGLKRIILCGSIGLGAILAVLPIWHIYLLLWLGFFVLGWMMGWLEIGINAVIPAVSTSSRAESTGFNLLHGCYGVGATVVPIVVIWLATASGSWGTPFYGIGLLTLLAALAIARFRFPKAPEPMRQPEQHAAQTRLFTSPLLYTLLIAITLYVVAETGTAAWLPTYLVHAQGQSVNQSSWFLTGFYLVFTIGRLSGPVWVHHLGPYGSIVFSSVFSLVLFSIALISPSMPVLFIISGFGFAVTFPMIVHIASQAFAQETGRVLGVLFTSAGVGSMAMSWLIGILATRCSIQTAFWLIPVSLVLVLFATVAAKWLDQKRTQSVSTTVPPASL</sequence>
<evidence type="ECO:0000256" key="1">
    <source>
        <dbReference type="ARBA" id="ARBA00004651"/>
    </source>
</evidence>
<feature type="transmembrane region" description="Helical" evidence="7">
    <location>
        <begin position="329"/>
        <end position="348"/>
    </location>
</feature>
<dbReference type="EMBL" id="JBHUCX010000083">
    <property type="protein sequence ID" value="MFD1676958.1"/>
    <property type="molecule type" value="Genomic_DNA"/>
</dbReference>
<dbReference type="PROSITE" id="PS50850">
    <property type="entry name" value="MFS"/>
    <property type="match status" value="1"/>
</dbReference>
<proteinExistence type="inferred from homology"/>
<dbReference type="PANTHER" id="PTHR23514:SF3">
    <property type="entry name" value="BYPASS OF STOP CODON PROTEIN 6"/>
    <property type="match status" value="1"/>
</dbReference>
<evidence type="ECO:0000256" key="4">
    <source>
        <dbReference type="ARBA" id="ARBA00022692"/>
    </source>
</evidence>
<feature type="transmembrane region" description="Helical" evidence="7">
    <location>
        <begin position="298"/>
        <end position="317"/>
    </location>
</feature>
<feature type="transmembrane region" description="Helical" evidence="7">
    <location>
        <begin position="360"/>
        <end position="381"/>
    </location>
</feature>
<feature type="transmembrane region" description="Helical" evidence="7">
    <location>
        <begin position="161"/>
        <end position="182"/>
    </location>
</feature>
<feature type="transmembrane region" description="Helical" evidence="7">
    <location>
        <begin position="97"/>
        <end position="122"/>
    </location>
</feature>
<evidence type="ECO:0000256" key="7">
    <source>
        <dbReference type="SAM" id="Phobius"/>
    </source>
</evidence>
<evidence type="ECO:0000256" key="6">
    <source>
        <dbReference type="ARBA" id="ARBA00023136"/>
    </source>
</evidence>
<comment type="caution">
    <text evidence="9">The sequence shown here is derived from an EMBL/GenBank/DDBJ whole genome shotgun (WGS) entry which is preliminary data.</text>
</comment>
<gene>
    <name evidence="9" type="ORF">ACFSB2_19980</name>
</gene>
<feature type="transmembrane region" description="Helical" evidence="7">
    <location>
        <begin position="134"/>
        <end position="155"/>
    </location>
</feature>
<keyword evidence="3" id="KW-0813">Transport</keyword>
<feature type="transmembrane region" description="Helical" evidence="7">
    <location>
        <begin position="273"/>
        <end position="292"/>
    </location>
</feature>
<comment type="subcellular location">
    <subcellularLocation>
        <location evidence="1">Cell membrane</location>
        <topology evidence="1">Multi-pass membrane protein</topology>
    </subcellularLocation>
</comment>
<dbReference type="Proteomes" id="UP001597079">
    <property type="component" value="Unassembled WGS sequence"/>
</dbReference>
<dbReference type="Gene3D" id="1.20.1250.20">
    <property type="entry name" value="MFS general substrate transporter like domains"/>
    <property type="match status" value="2"/>
</dbReference>
<reference evidence="10" key="1">
    <citation type="journal article" date="2019" name="Int. J. Syst. Evol. Microbiol.">
        <title>The Global Catalogue of Microorganisms (GCM) 10K type strain sequencing project: providing services to taxonomists for standard genome sequencing and annotation.</title>
        <authorList>
            <consortium name="The Broad Institute Genomics Platform"/>
            <consortium name="The Broad Institute Genome Sequencing Center for Infectious Disease"/>
            <person name="Wu L."/>
            <person name="Ma J."/>
        </authorList>
    </citation>
    <scope>NUCLEOTIDE SEQUENCE [LARGE SCALE GENOMIC DNA]</scope>
    <source>
        <strain evidence="10">CGMCC 1.12286</strain>
    </source>
</reference>
<evidence type="ECO:0000313" key="9">
    <source>
        <dbReference type="EMBL" id="MFD1676958.1"/>
    </source>
</evidence>
<keyword evidence="6 7" id="KW-0472">Membrane</keyword>
<dbReference type="InterPro" id="IPR020846">
    <property type="entry name" value="MFS_dom"/>
</dbReference>
<feature type="transmembrane region" description="Helical" evidence="7">
    <location>
        <begin position="242"/>
        <end position="261"/>
    </location>
</feature>
<feature type="transmembrane region" description="Helical" evidence="7">
    <location>
        <begin position="42"/>
        <end position="65"/>
    </location>
</feature>
<accession>A0ABW4JP86</accession>
<keyword evidence="4 7" id="KW-0812">Transmembrane</keyword>
<name>A0ABW4JP86_9BACL</name>
<dbReference type="InterPro" id="IPR051788">
    <property type="entry name" value="MFS_Transporter"/>
</dbReference>
<feature type="transmembrane region" description="Helical" evidence="7">
    <location>
        <begin position="72"/>
        <end position="91"/>
    </location>
</feature>
<evidence type="ECO:0000256" key="3">
    <source>
        <dbReference type="ARBA" id="ARBA00022448"/>
    </source>
</evidence>
<dbReference type="SUPFAM" id="SSF103473">
    <property type="entry name" value="MFS general substrate transporter"/>
    <property type="match status" value="1"/>
</dbReference>
<dbReference type="PANTHER" id="PTHR23514">
    <property type="entry name" value="BYPASS OF STOP CODON PROTEIN 6"/>
    <property type="match status" value="1"/>
</dbReference>
<organism evidence="9 10">
    <name type="scientific">Alicyclobacillus fodiniaquatilis</name>
    <dbReference type="NCBI Taxonomy" id="1661150"/>
    <lineage>
        <taxon>Bacteria</taxon>
        <taxon>Bacillati</taxon>
        <taxon>Bacillota</taxon>
        <taxon>Bacilli</taxon>
        <taxon>Bacillales</taxon>
        <taxon>Alicyclobacillaceae</taxon>
        <taxon>Alicyclobacillus</taxon>
    </lineage>
</organism>
<dbReference type="Pfam" id="PF07690">
    <property type="entry name" value="MFS_1"/>
    <property type="match status" value="1"/>
</dbReference>
<dbReference type="InterPro" id="IPR036259">
    <property type="entry name" value="MFS_trans_sf"/>
</dbReference>
<dbReference type="InterPro" id="IPR011701">
    <property type="entry name" value="MFS"/>
</dbReference>
<comment type="similarity">
    <text evidence="2">Belongs to the major facilitator superfamily.</text>
</comment>